<name>A0ABR2LWD5_9ASPA</name>
<dbReference type="InterPro" id="IPR036047">
    <property type="entry name" value="F-box-like_dom_sf"/>
</dbReference>
<protein>
    <recommendedName>
        <fullName evidence="3">F-box/LRR-repeat protein</fullName>
    </recommendedName>
</protein>
<organism evidence="1 2">
    <name type="scientific">Platanthera guangdongensis</name>
    <dbReference type="NCBI Taxonomy" id="2320717"/>
    <lineage>
        <taxon>Eukaryota</taxon>
        <taxon>Viridiplantae</taxon>
        <taxon>Streptophyta</taxon>
        <taxon>Embryophyta</taxon>
        <taxon>Tracheophyta</taxon>
        <taxon>Spermatophyta</taxon>
        <taxon>Magnoliopsida</taxon>
        <taxon>Liliopsida</taxon>
        <taxon>Asparagales</taxon>
        <taxon>Orchidaceae</taxon>
        <taxon>Orchidoideae</taxon>
        <taxon>Orchideae</taxon>
        <taxon>Orchidinae</taxon>
        <taxon>Platanthera</taxon>
    </lineage>
</organism>
<dbReference type="Gene3D" id="3.80.10.10">
    <property type="entry name" value="Ribonuclease Inhibitor"/>
    <property type="match status" value="1"/>
</dbReference>
<keyword evidence="2" id="KW-1185">Reference proteome</keyword>
<dbReference type="SUPFAM" id="SSF81383">
    <property type="entry name" value="F-box domain"/>
    <property type="match status" value="1"/>
</dbReference>
<evidence type="ECO:0008006" key="3">
    <source>
        <dbReference type="Google" id="ProtNLM"/>
    </source>
</evidence>
<sequence length="296" mass="34405">MEMANSGKSRRGVLAGGRRRWENLGIDLLALIFSRIGIADRIAGVPYVCKSWWRASRDPFCWRSLDFREWDDISRRLGCERDCHIDCDDLLVHAITRSKEFIDSVHLPYFADIFDLEHLSNKCPELLYFSIENPDLSVDEFCKHIGKFKFLNGMAVDQSLICHQVLQLVNQCCEYFSELEVFSDEMDKQMASIICECLPKLRKLLITNCRVSRDAILTLLGGLKEIEYLDISGYELSGITSEVIEKASHLKVFRWDSMYDLGEFEYCSHCEEDYFFQSPCECVMVQQVMEWLVNHP</sequence>
<proteinExistence type="predicted"/>
<gene>
    <name evidence="1" type="ORF">KSP40_PGU012539</name>
</gene>
<dbReference type="PANTHER" id="PTHR38926:SF12">
    <property type="entry name" value="F-BOX DOMAIN CONTAINING PROTEIN, EXPRESSED"/>
    <property type="match status" value="1"/>
</dbReference>
<accession>A0ABR2LWD5</accession>
<dbReference type="SUPFAM" id="SSF52047">
    <property type="entry name" value="RNI-like"/>
    <property type="match status" value="1"/>
</dbReference>
<dbReference type="Proteomes" id="UP001412067">
    <property type="component" value="Unassembled WGS sequence"/>
</dbReference>
<reference evidence="1 2" key="1">
    <citation type="journal article" date="2022" name="Nat. Plants">
        <title>Genomes of leafy and leafless Platanthera orchids illuminate the evolution of mycoheterotrophy.</title>
        <authorList>
            <person name="Li M.H."/>
            <person name="Liu K.W."/>
            <person name="Li Z."/>
            <person name="Lu H.C."/>
            <person name="Ye Q.L."/>
            <person name="Zhang D."/>
            <person name="Wang J.Y."/>
            <person name="Li Y.F."/>
            <person name="Zhong Z.M."/>
            <person name="Liu X."/>
            <person name="Yu X."/>
            <person name="Liu D.K."/>
            <person name="Tu X.D."/>
            <person name="Liu B."/>
            <person name="Hao Y."/>
            <person name="Liao X.Y."/>
            <person name="Jiang Y.T."/>
            <person name="Sun W.H."/>
            <person name="Chen J."/>
            <person name="Chen Y.Q."/>
            <person name="Ai Y."/>
            <person name="Zhai J.W."/>
            <person name="Wu S.S."/>
            <person name="Zhou Z."/>
            <person name="Hsiao Y.Y."/>
            <person name="Wu W.L."/>
            <person name="Chen Y.Y."/>
            <person name="Lin Y.F."/>
            <person name="Hsu J.L."/>
            <person name="Li C.Y."/>
            <person name="Wang Z.W."/>
            <person name="Zhao X."/>
            <person name="Zhong W.Y."/>
            <person name="Ma X.K."/>
            <person name="Ma L."/>
            <person name="Huang J."/>
            <person name="Chen G.Z."/>
            <person name="Huang M.Z."/>
            <person name="Huang L."/>
            <person name="Peng D.H."/>
            <person name="Luo Y.B."/>
            <person name="Zou S.Q."/>
            <person name="Chen S.P."/>
            <person name="Lan S."/>
            <person name="Tsai W.C."/>
            <person name="Van de Peer Y."/>
            <person name="Liu Z.J."/>
        </authorList>
    </citation>
    <scope>NUCLEOTIDE SEQUENCE [LARGE SCALE GENOMIC DNA]</scope>
    <source>
        <strain evidence="1">Lor288</strain>
    </source>
</reference>
<dbReference type="Gene3D" id="1.20.1280.50">
    <property type="match status" value="1"/>
</dbReference>
<comment type="caution">
    <text evidence="1">The sequence shown here is derived from an EMBL/GenBank/DDBJ whole genome shotgun (WGS) entry which is preliminary data.</text>
</comment>
<dbReference type="PANTHER" id="PTHR38926">
    <property type="entry name" value="F-BOX DOMAIN CONTAINING PROTEIN, EXPRESSED"/>
    <property type="match status" value="1"/>
</dbReference>
<evidence type="ECO:0000313" key="2">
    <source>
        <dbReference type="Proteomes" id="UP001412067"/>
    </source>
</evidence>
<dbReference type="EMBL" id="JBBWWR010000014">
    <property type="protein sequence ID" value="KAK8953169.1"/>
    <property type="molecule type" value="Genomic_DNA"/>
</dbReference>
<dbReference type="InterPro" id="IPR032675">
    <property type="entry name" value="LRR_dom_sf"/>
</dbReference>
<evidence type="ECO:0000313" key="1">
    <source>
        <dbReference type="EMBL" id="KAK8953169.1"/>
    </source>
</evidence>